<name>A0ABU3EJ55_9RHOB</name>
<keyword evidence="13" id="KW-1185">Reference proteome</keyword>
<evidence type="ECO:0000256" key="9">
    <source>
        <dbReference type="ARBA" id="ARBA00048138"/>
    </source>
</evidence>
<keyword evidence="11" id="KW-0732">Signal</keyword>
<dbReference type="InterPro" id="IPR050582">
    <property type="entry name" value="HAD-like_SerB"/>
</dbReference>
<dbReference type="RefSeq" id="WP_311761377.1">
    <property type="nucleotide sequence ID" value="NZ_JAVRQI010000020.1"/>
</dbReference>
<evidence type="ECO:0000256" key="11">
    <source>
        <dbReference type="SAM" id="SignalP"/>
    </source>
</evidence>
<dbReference type="Proteomes" id="UP001251085">
    <property type="component" value="Unassembled WGS sequence"/>
</dbReference>
<evidence type="ECO:0000256" key="3">
    <source>
        <dbReference type="ARBA" id="ARBA00012640"/>
    </source>
</evidence>
<evidence type="ECO:0000256" key="2">
    <source>
        <dbReference type="ARBA" id="ARBA00005135"/>
    </source>
</evidence>
<dbReference type="SUPFAM" id="SSF56784">
    <property type="entry name" value="HAD-like"/>
    <property type="match status" value="1"/>
</dbReference>
<comment type="catalytic activity">
    <reaction evidence="10">
        <text>O-phospho-D-serine + H2O = D-serine + phosphate</text>
        <dbReference type="Rhea" id="RHEA:24873"/>
        <dbReference type="ChEBI" id="CHEBI:15377"/>
        <dbReference type="ChEBI" id="CHEBI:35247"/>
        <dbReference type="ChEBI" id="CHEBI:43474"/>
        <dbReference type="ChEBI" id="CHEBI:58680"/>
        <dbReference type="EC" id="3.1.3.3"/>
    </reaction>
</comment>
<dbReference type="Pfam" id="PF12710">
    <property type="entry name" value="HAD"/>
    <property type="match status" value="1"/>
</dbReference>
<feature type="chain" id="PRO_5047454966" description="phosphoserine phosphatase" evidence="11">
    <location>
        <begin position="24"/>
        <end position="328"/>
    </location>
</feature>
<accession>A0ABU3EJ55</accession>
<reference evidence="13" key="1">
    <citation type="submission" date="2023-07" db="EMBL/GenBank/DDBJ databases">
        <title>Characterization of two Paracoccaceae strains isolated from Phycosphere and proposal of Xinfangfangia lacusdiani sp. nov.</title>
        <authorList>
            <person name="Deng Y."/>
            <person name="Zhang Y.Q."/>
        </authorList>
    </citation>
    <scope>NUCLEOTIDE SEQUENCE [LARGE SCALE GENOMIC DNA]</scope>
    <source>
        <strain evidence="13">CPCC 101403</strain>
    </source>
</reference>
<dbReference type="InterPro" id="IPR036412">
    <property type="entry name" value="HAD-like_sf"/>
</dbReference>
<evidence type="ECO:0000256" key="7">
    <source>
        <dbReference type="ARBA" id="ARBA00022842"/>
    </source>
</evidence>
<comment type="cofactor">
    <cofactor evidence="1">
        <name>Mg(2+)</name>
        <dbReference type="ChEBI" id="CHEBI:18420"/>
    </cofactor>
</comment>
<gene>
    <name evidence="12" type="ORF">RM190_20675</name>
</gene>
<keyword evidence="7" id="KW-0460">Magnesium</keyword>
<keyword evidence="8" id="KW-0718">Serine biosynthesis</keyword>
<comment type="caution">
    <text evidence="12">The sequence shown here is derived from an EMBL/GenBank/DDBJ whole genome shotgun (WGS) entry which is preliminary data.</text>
</comment>
<dbReference type="GO" id="GO:0016787">
    <property type="term" value="F:hydrolase activity"/>
    <property type="evidence" value="ECO:0007669"/>
    <property type="project" value="UniProtKB-KW"/>
</dbReference>
<feature type="signal peptide" evidence="11">
    <location>
        <begin position="1"/>
        <end position="23"/>
    </location>
</feature>
<organism evidence="12 13">
    <name type="scientific">Paracoccus broussonetiae</name>
    <dbReference type="NCBI Taxonomy" id="3075834"/>
    <lineage>
        <taxon>Bacteria</taxon>
        <taxon>Pseudomonadati</taxon>
        <taxon>Pseudomonadota</taxon>
        <taxon>Alphaproteobacteria</taxon>
        <taxon>Rhodobacterales</taxon>
        <taxon>Paracoccaceae</taxon>
        <taxon>Paracoccus</taxon>
    </lineage>
</organism>
<protein>
    <recommendedName>
        <fullName evidence="3">phosphoserine phosphatase</fullName>
        <ecNumber evidence="3">3.1.3.3</ecNumber>
    </recommendedName>
</protein>
<keyword evidence="4" id="KW-0028">Amino-acid biosynthesis</keyword>
<evidence type="ECO:0000313" key="13">
    <source>
        <dbReference type="Proteomes" id="UP001251085"/>
    </source>
</evidence>
<keyword evidence="6 12" id="KW-0378">Hydrolase</keyword>
<dbReference type="PANTHER" id="PTHR43344">
    <property type="entry name" value="PHOSPHOSERINE PHOSPHATASE"/>
    <property type="match status" value="1"/>
</dbReference>
<evidence type="ECO:0000256" key="8">
    <source>
        <dbReference type="ARBA" id="ARBA00023299"/>
    </source>
</evidence>
<evidence type="ECO:0000256" key="10">
    <source>
        <dbReference type="ARBA" id="ARBA00048523"/>
    </source>
</evidence>
<evidence type="ECO:0000313" key="12">
    <source>
        <dbReference type="EMBL" id="MDT1064288.1"/>
    </source>
</evidence>
<evidence type="ECO:0000256" key="1">
    <source>
        <dbReference type="ARBA" id="ARBA00001946"/>
    </source>
</evidence>
<keyword evidence="5" id="KW-0479">Metal-binding</keyword>
<dbReference type="EC" id="3.1.3.3" evidence="3"/>
<dbReference type="PANTHER" id="PTHR43344:SF2">
    <property type="entry name" value="PHOSPHOSERINE PHOSPHATASE"/>
    <property type="match status" value="1"/>
</dbReference>
<evidence type="ECO:0000256" key="4">
    <source>
        <dbReference type="ARBA" id="ARBA00022605"/>
    </source>
</evidence>
<proteinExistence type="predicted"/>
<comment type="pathway">
    <text evidence="2">Amino-acid biosynthesis; L-serine biosynthesis; L-serine from 3-phospho-D-glycerate: step 3/3.</text>
</comment>
<evidence type="ECO:0000256" key="6">
    <source>
        <dbReference type="ARBA" id="ARBA00022801"/>
    </source>
</evidence>
<evidence type="ECO:0000256" key="5">
    <source>
        <dbReference type="ARBA" id="ARBA00022723"/>
    </source>
</evidence>
<dbReference type="Gene3D" id="3.40.50.1000">
    <property type="entry name" value="HAD superfamily/HAD-like"/>
    <property type="match status" value="1"/>
</dbReference>
<dbReference type="EMBL" id="JAVRQI010000020">
    <property type="protein sequence ID" value="MDT1064288.1"/>
    <property type="molecule type" value="Genomic_DNA"/>
</dbReference>
<sequence>MDRILALARAAALAVVLPVAALAQDLASWNDGATKTAIVDFVKAATTEGGPGWIAPEDRIAVFDNDGTLWTEQPAYFQAFFVFDRVKEMAPRHPEWKEQPPFKYVLENDMAGLASSGEKGLMELLAATHAGMTDEGFDDILEKWLAEARHPKSQRPYTEMIYAPMVEMLDYLRANGFQTWIVSGGGIDFMRPWAEKAYGIPPQQVVGSQIAKDYEVIDGKPQFMRKPDIFFIDDGAGKPVGIDRHIGRRPVMAFGNSDGDFQMLEYTTTGEGPRLGVIVHHTDAEREYAYDRDSHFGKLDKALDAAPERGWLLVDMAKDWSRVYPDAK</sequence>
<comment type="catalytic activity">
    <reaction evidence="9">
        <text>O-phospho-L-serine + H2O = L-serine + phosphate</text>
        <dbReference type="Rhea" id="RHEA:21208"/>
        <dbReference type="ChEBI" id="CHEBI:15377"/>
        <dbReference type="ChEBI" id="CHEBI:33384"/>
        <dbReference type="ChEBI" id="CHEBI:43474"/>
        <dbReference type="ChEBI" id="CHEBI:57524"/>
        <dbReference type="EC" id="3.1.3.3"/>
    </reaction>
</comment>
<dbReference type="InterPro" id="IPR023214">
    <property type="entry name" value="HAD_sf"/>
</dbReference>